<dbReference type="EMBL" id="FNED01000055">
    <property type="protein sequence ID" value="SDK43888.1"/>
    <property type="molecule type" value="Genomic_DNA"/>
</dbReference>
<reference evidence="1 3" key="1">
    <citation type="submission" date="2015-07" db="EMBL/GenBank/DDBJ databases">
        <title>Fjat-14205 dsm 2895.</title>
        <authorList>
            <person name="Liu B."/>
            <person name="Wang J."/>
            <person name="Zhu Y."/>
            <person name="Liu G."/>
            <person name="Chen Q."/>
            <person name="Chen Z."/>
            <person name="Lan J."/>
            <person name="Che J."/>
            <person name="Ge C."/>
            <person name="Shi H."/>
            <person name="Pan Z."/>
            <person name="Liu X."/>
        </authorList>
    </citation>
    <scope>NUCLEOTIDE SEQUENCE [LARGE SCALE GENOMIC DNA]</scope>
    <source>
        <strain evidence="1 3">DSM 2895</strain>
    </source>
</reference>
<sequence length="175" mass="20481">MKFCMNFGDTNFIGVVNADKYKSFVNEDWELDDILLQHFGNEMKQGHILVFKMTEEGIEHSWSVDVKIGTEEITHPCFRKAVGYIKVTENKLYLVDYDCLTMAAQFEDEKVPDKNCSNYKIDIENGVYKVEVIQYYNVDENEYVGTNETNILLNFIKVSDFQPIVDKVFWCTYQC</sequence>
<evidence type="ECO:0000313" key="4">
    <source>
        <dbReference type="Proteomes" id="UP000182836"/>
    </source>
</evidence>
<evidence type="ECO:0000313" key="3">
    <source>
        <dbReference type="Proteomes" id="UP000037269"/>
    </source>
</evidence>
<dbReference type="Proteomes" id="UP000037269">
    <property type="component" value="Unassembled WGS sequence"/>
</dbReference>
<accession>A0A0D1W2W3</accession>
<name>A0A0D1W2W3_ANEMI</name>
<organism evidence="1 3">
    <name type="scientific">Aneurinibacillus migulanus</name>
    <name type="common">Bacillus migulanus</name>
    <dbReference type="NCBI Taxonomy" id="47500"/>
    <lineage>
        <taxon>Bacteria</taxon>
        <taxon>Bacillati</taxon>
        <taxon>Bacillota</taxon>
        <taxon>Bacilli</taxon>
        <taxon>Bacillales</taxon>
        <taxon>Paenibacillaceae</taxon>
        <taxon>Aneurinibacillus group</taxon>
        <taxon>Aneurinibacillus</taxon>
    </lineage>
</organism>
<dbReference type="STRING" id="47500.AF333_11970"/>
<dbReference type="Proteomes" id="UP000182836">
    <property type="component" value="Unassembled WGS sequence"/>
</dbReference>
<evidence type="ECO:0000313" key="1">
    <source>
        <dbReference type="EMBL" id="KON96095.1"/>
    </source>
</evidence>
<reference evidence="2 4" key="2">
    <citation type="submission" date="2016-10" db="EMBL/GenBank/DDBJ databases">
        <authorList>
            <person name="de Groot N.N."/>
        </authorList>
    </citation>
    <scope>NUCLEOTIDE SEQUENCE [LARGE SCALE GENOMIC DNA]</scope>
    <source>
        <strain evidence="2 4">DSM 2895</strain>
    </source>
</reference>
<dbReference type="PATRIC" id="fig|47500.8.peg.2294"/>
<gene>
    <name evidence="1" type="ORF">AF333_11970</name>
    <name evidence="2" type="ORF">SAMN04487909_15533</name>
</gene>
<dbReference type="EMBL" id="LGUG01000004">
    <property type="protein sequence ID" value="KON96095.1"/>
    <property type="molecule type" value="Genomic_DNA"/>
</dbReference>
<keyword evidence="3" id="KW-1185">Reference proteome</keyword>
<evidence type="ECO:0000313" key="2">
    <source>
        <dbReference type="EMBL" id="SDK43888.1"/>
    </source>
</evidence>
<proteinExistence type="predicted"/>
<dbReference type="AlphaFoldDB" id="A0A0D1W2W3"/>
<protein>
    <submittedName>
        <fullName evidence="1">Uncharacterized protein</fullName>
    </submittedName>
</protein>